<dbReference type="EMBL" id="PYDT01000005">
    <property type="protein sequence ID" value="THU60739.1"/>
    <property type="molecule type" value="Genomic_DNA"/>
</dbReference>
<keyword evidence="2" id="KW-1185">Reference proteome</keyword>
<reference evidence="1 2" key="1">
    <citation type="journal article" date="2019" name="Nat. Plants">
        <title>Genome sequencing of Musa balbisiana reveals subgenome evolution and function divergence in polyploid bananas.</title>
        <authorList>
            <person name="Yao X."/>
        </authorList>
    </citation>
    <scope>NUCLEOTIDE SEQUENCE [LARGE SCALE GENOMIC DNA]</scope>
    <source>
        <strain evidence="2">cv. DH-PKW</strain>
        <tissue evidence="1">Leaves</tissue>
    </source>
</reference>
<name>A0A4S8JGU6_MUSBA</name>
<comment type="caution">
    <text evidence="1">The sequence shown here is derived from an EMBL/GenBank/DDBJ whole genome shotgun (WGS) entry which is preliminary data.</text>
</comment>
<gene>
    <name evidence="1" type="ORF">C4D60_Mb07t15920</name>
</gene>
<accession>A0A4S8JGU6</accession>
<evidence type="ECO:0000313" key="1">
    <source>
        <dbReference type="EMBL" id="THU60739.1"/>
    </source>
</evidence>
<organism evidence="1 2">
    <name type="scientific">Musa balbisiana</name>
    <name type="common">Banana</name>
    <dbReference type="NCBI Taxonomy" id="52838"/>
    <lineage>
        <taxon>Eukaryota</taxon>
        <taxon>Viridiplantae</taxon>
        <taxon>Streptophyta</taxon>
        <taxon>Embryophyta</taxon>
        <taxon>Tracheophyta</taxon>
        <taxon>Spermatophyta</taxon>
        <taxon>Magnoliopsida</taxon>
        <taxon>Liliopsida</taxon>
        <taxon>Zingiberales</taxon>
        <taxon>Musaceae</taxon>
        <taxon>Musa</taxon>
    </lineage>
</organism>
<dbReference type="AlphaFoldDB" id="A0A4S8JGU6"/>
<evidence type="ECO:0000313" key="2">
    <source>
        <dbReference type="Proteomes" id="UP000317650"/>
    </source>
</evidence>
<dbReference type="Proteomes" id="UP000317650">
    <property type="component" value="Chromosome 7"/>
</dbReference>
<proteinExistence type="predicted"/>
<sequence>MTPSSAPTKAATIAVLKKMMESAVVVRRTRGGERDGFRLRQTVRLVDLLAPLPLHERRVHSFWSGKR</sequence>
<protein>
    <submittedName>
        <fullName evidence="1">Uncharacterized protein</fullName>
    </submittedName>
</protein>